<dbReference type="AlphaFoldDB" id="B1FIZ6"/>
<accession>B1FIZ6</accession>
<protein>
    <submittedName>
        <fullName evidence="1">Uncharacterized protein</fullName>
    </submittedName>
</protein>
<dbReference type="EMBL" id="ABLC01000114">
    <property type="protein sequence ID" value="EDT02478.1"/>
    <property type="molecule type" value="Genomic_DNA"/>
</dbReference>
<sequence>MWVGVSLRVSTPLPGWNIRARMVSMLSDCG</sequence>
<evidence type="ECO:0000313" key="1">
    <source>
        <dbReference type="EMBL" id="EDT02478.1"/>
    </source>
</evidence>
<reference evidence="1 2" key="1">
    <citation type="submission" date="2008-03" db="EMBL/GenBank/DDBJ databases">
        <title>Sequencing of the draft genome and assembly of Burkholderia ambifaria IOP40-10.</title>
        <authorList>
            <consortium name="US DOE Joint Genome Institute (JGI-PGF)"/>
            <person name="Copeland A."/>
            <person name="Lucas S."/>
            <person name="Lapidus A."/>
            <person name="Glavina del Rio T."/>
            <person name="Dalin E."/>
            <person name="Tice H."/>
            <person name="Bruce D."/>
            <person name="Goodwin L."/>
            <person name="Pitluck S."/>
            <person name="Larimer F."/>
            <person name="Land M.L."/>
            <person name="Hauser L."/>
            <person name="Tiedje J."/>
            <person name="Richardson P."/>
        </authorList>
    </citation>
    <scope>NUCLEOTIDE SEQUENCE [LARGE SCALE GENOMIC DNA]</scope>
    <source>
        <strain evidence="1 2">IOP40-10</strain>
    </source>
</reference>
<organism evidence="1 2">
    <name type="scientific">Burkholderia ambifaria IOP40-10</name>
    <dbReference type="NCBI Taxonomy" id="396596"/>
    <lineage>
        <taxon>Bacteria</taxon>
        <taxon>Pseudomonadati</taxon>
        <taxon>Pseudomonadota</taxon>
        <taxon>Betaproteobacteria</taxon>
        <taxon>Burkholderiales</taxon>
        <taxon>Burkholderiaceae</taxon>
        <taxon>Burkholderia</taxon>
        <taxon>Burkholderia cepacia complex</taxon>
    </lineage>
</organism>
<proteinExistence type="predicted"/>
<dbReference type="Proteomes" id="UP000005463">
    <property type="component" value="Unassembled WGS sequence"/>
</dbReference>
<comment type="caution">
    <text evidence="1">The sequence shown here is derived from an EMBL/GenBank/DDBJ whole genome shotgun (WGS) entry which is preliminary data.</text>
</comment>
<evidence type="ECO:0000313" key="2">
    <source>
        <dbReference type="Proteomes" id="UP000005463"/>
    </source>
</evidence>
<gene>
    <name evidence="1" type="ORF">BamIOP4010DRAFT_4006</name>
</gene>
<name>B1FIZ6_9BURK</name>